<gene>
    <name evidence="2" type="ORF">B5V51_9050</name>
</gene>
<reference evidence="2" key="1">
    <citation type="submission" date="2017-09" db="EMBL/GenBank/DDBJ databases">
        <title>Contemporary evolution of a Lepidopteran species, Heliothis virescens, in response to modern agricultural practices.</title>
        <authorList>
            <person name="Fritz M.L."/>
            <person name="Deyonke A.M."/>
            <person name="Papanicolaou A."/>
            <person name="Micinski S."/>
            <person name="Westbrook J."/>
            <person name="Gould F."/>
        </authorList>
    </citation>
    <scope>NUCLEOTIDE SEQUENCE [LARGE SCALE GENOMIC DNA]</scope>
    <source>
        <strain evidence="2">HvINT-</strain>
        <tissue evidence="2">Whole body</tissue>
    </source>
</reference>
<dbReference type="AlphaFoldDB" id="A0A2A4JYC3"/>
<protein>
    <submittedName>
        <fullName evidence="2">Uncharacterized protein</fullName>
    </submittedName>
</protein>
<name>A0A2A4JYC3_HELVI</name>
<feature type="region of interest" description="Disordered" evidence="1">
    <location>
        <begin position="1"/>
        <end position="97"/>
    </location>
</feature>
<sequence>MPNGLLRVLRRSRSKYKAEEEEWNDDAAAANGGRKKIYSEHQEDEDDNDLGESNDLPDEGCNEDNKTEENEECHADETFEGGDDADPNPSKEELYDREDLPGCAVLRRGRSEPSTAAAGALRLRPRLSRAIRDKSPPGSLDLKYLHANSEWFPVSQSLLRPTLVLRKCILCGGEWWCAGRAGASARGPAAAEPEDCVSAGMWLIKCRCSTSGVHSEFHAAPRRVPTTLRRVPSCCCVNNPELFTKWRGRSVWNYHIVEERAGAGGAGWPDTFVTGPAAIRHLDIINSHEGMTRDLSPRARSQVTLSGHTSFRLLGVLLDPATHTLTLCTCCYVKKFSLERHIGISPRRYRNNTFSLNGYAKGSAPPGGTMLKAAEN</sequence>
<evidence type="ECO:0000313" key="2">
    <source>
        <dbReference type="EMBL" id="PCG76634.1"/>
    </source>
</evidence>
<feature type="compositionally biased region" description="Acidic residues" evidence="1">
    <location>
        <begin position="42"/>
        <end position="62"/>
    </location>
</feature>
<organism evidence="2">
    <name type="scientific">Heliothis virescens</name>
    <name type="common">Tobacco budworm moth</name>
    <dbReference type="NCBI Taxonomy" id="7102"/>
    <lineage>
        <taxon>Eukaryota</taxon>
        <taxon>Metazoa</taxon>
        <taxon>Ecdysozoa</taxon>
        <taxon>Arthropoda</taxon>
        <taxon>Hexapoda</taxon>
        <taxon>Insecta</taxon>
        <taxon>Pterygota</taxon>
        <taxon>Neoptera</taxon>
        <taxon>Endopterygota</taxon>
        <taxon>Lepidoptera</taxon>
        <taxon>Glossata</taxon>
        <taxon>Ditrysia</taxon>
        <taxon>Noctuoidea</taxon>
        <taxon>Noctuidae</taxon>
        <taxon>Heliothinae</taxon>
        <taxon>Heliothis</taxon>
    </lineage>
</organism>
<dbReference type="EMBL" id="NWSH01000406">
    <property type="protein sequence ID" value="PCG76634.1"/>
    <property type="molecule type" value="Genomic_DNA"/>
</dbReference>
<evidence type="ECO:0000256" key="1">
    <source>
        <dbReference type="SAM" id="MobiDB-lite"/>
    </source>
</evidence>
<proteinExistence type="predicted"/>
<accession>A0A2A4JYC3</accession>
<comment type="caution">
    <text evidence="2">The sequence shown here is derived from an EMBL/GenBank/DDBJ whole genome shotgun (WGS) entry which is preliminary data.</text>
</comment>
<feature type="compositionally biased region" description="Basic and acidic residues" evidence="1">
    <location>
        <begin position="63"/>
        <end position="77"/>
    </location>
</feature>